<gene>
    <name evidence="2" type="ORF">QTO34_006290</name>
</gene>
<name>A0AA40LHK8_CNENI</name>
<comment type="caution">
    <text evidence="2">The sequence shown here is derived from an EMBL/GenBank/DDBJ whole genome shotgun (WGS) entry which is preliminary data.</text>
</comment>
<reference evidence="2" key="1">
    <citation type="submission" date="2023-06" db="EMBL/GenBank/DDBJ databases">
        <title>Reference genome for the Northern bat (Eptesicus nilssonii), a most northern bat species.</title>
        <authorList>
            <person name="Laine V.N."/>
            <person name="Pulliainen A.T."/>
            <person name="Lilley T.M."/>
        </authorList>
    </citation>
    <scope>NUCLEOTIDE SEQUENCE</scope>
    <source>
        <strain evidence="2">BLF_Eptnil</strain>
        <tissue evidence="2">Kidney</tissue>
    </source>
</reference>
<feature type="region of interest" description="Disordered" evidence="1">
    <location>
        <begin position="57"/>
        <end position="83"/>
    </location>
</feature>
<dbReference type="EMBL" id="JAULJE010000016">
    <property type="protein sequence ID" value="KAK1333901.1"/>
    <property type="molecule type" value="Genomic_DNA"/>
</dbReference>
<keyword evidence="3" id="KW-1185">Reference proteome</keyword>
<organism evidence="2 3">
    <name type="scientific">Cnephaeus nilssonii</name>
    <name type="common">Northern bat</name>
    <name type="synonym">Eptesicus nilssonii</name>
    <dbReference type="NCBI Taxonomy" id="3371016"/>
    <lineage>
        <taxon>Eukaryota</taxon>
        <taxon>Metazoa</taxon>
        <taxon>Chordata</taxon>
        <taxon>Craniata</taxon>
        <taxon>Vertebrata</taxon>
        <taxon>Euteleostomi</taxon>
        <taxon>Mammalia</taxon>
        <taxon>Eutheria</taxon>
        <taxon>Laurasiatheria</taxon>
        <taxon>Chiroptera</taxon>
        <taxon>Yangochiroptera</taxon>
        <taxon>Vespertilionidae</taxon>
        <taxon>Cnephaeus</taxon>
    </lineage>
</organism>
<evidence type="ECO:0000256" key="1">
    <source>
        <dbReference type="SAM" id="MobiDB-lite"/>
    </source>
</evidence>
<protein>
    <submittedName>
        <fullName evidence="2">Uncharacterized protein</fullName>
    </submittedName>
</protein>
<sequence length="89" mass="9115">MRISRLLRPAHLGTPLGTRCPWGGFPGRSCLPGRTGGPAAPCGLWSSPACSARCSSAPPSSPWKEEGTPGLLPSPGKASPAVPKFLILP</sequence>
<dbReference type="AlphaFoldDB" id="A0AA40LHK8"/>
<evidence type="ECO:0000313" key="2">
    <source>
        <dbReference type="EMBL" id="KAK1333901.1"/>
    </source>
</evidence>
<accession>A0AA40LHK8</accession>
<dbReference type="Proteomes" id="UP001177744">
    <property type="component" value="Unassembled WGS sequence"/>
</dbReference>
<proteinExistence type="predicted"/>
<evidence type="ECO:0000313" key="3">
    <source>
        <dbReference type="Proteomes" id="UP001177744"/>
    </source>
</evidence>